<dbReference type="EMBL" id="JAAAIN010000028">
    <property type="protein sequence ID" value="KAG0322458.1"/>
    <property type="molecule type" value="Genomic_DNA"/>
</dbReference>
<dbReference type="OrthoDB" id="8300388at2759"/>
<dbReference type="Proteomes" id="UP000823405">
    <property type="component" value="Unassembled WGS sequence"/>
</dbReference>
<feature type="domain" description="Band 7" evidence="8">
    <location>
        <begin position="2"/>
        <end position="122"/>
    </location>
</feature>
<evidence type="ECO:0000313" key="9">
    <source>
        <dbReference type="EMBL" id="KAG0322458.1"/>
    </source>
</evidence>
<dbReference type="Gene3D" id="3.30.479.30">
    <property type="entry name" value="Band 7 domain"/>
    <property type="match status" value="1"/>
</dbReference>
<keyword evidence="5" id="KW-0472">Membrane</keyword>
<proteinExistence type="inferred from homology"/>
<comment type="caution">
    <text evidence="9">The sequence shown here is derived from an EMBL/GenBank/DDBJ whole genome shotgun (WGS) entry which is preliminary data.</text>
</comment>
<evidence type="ECO:0000256" key="6">
    <source>
        <dbReference type="SAM" id="Coils"/>
    </source>
</evidence>
<comment type="similarity">
    <text evidence="2">Belongs to the band 7/mec-2 family. HflK subfamily.</text>
</comment>
<evidence type="ECO:0000256" key="5">
    <source>
        <dbReference type="ARBA" id="ARBA00023136"/>
    </source>
</evidence>
<feature type="coiled-coil region" evidence="6">
    <location>
        <begin position="99"/>
        <end position="148"/>
    </location>
</feature>
<dbReference type="Pfam" id="PF01145">
    <property type="entry name" value="Band_7"/>
    <property type="match status" value="1"/>
</dbReference>
<gene>
    <name evidence="9" type="ORF">BGZ97_006312</name>
</gene>
<sequence>MLTRDGKLVDARFTIRYQIKDAHAFLFNNVDAQASIAQAGEATARAVLGKLKLDDLLSHNRETVVFELKQKLQNRLDLYHTGILIKDVTMQTLRWSAQIQAAFDDALKARQENERQKKQANAYSDELLARARADVAQMMNEAEGHKARVIAQAQGDAERFKQVLAEYLKAPAVIREHMYLETMQQIYGNATKVLVDNKITNTLIHLPLDKLLANSAVPQTATPDASPSKEPAATAKAAAGAAHVTGQPPAKDHQATTGPTTPASADPASLRDLLRTRNRNDDGR</sequence>
<evidence type="ECO:0000256" key="2">
    <source>
        <dbReference type="ARBA" id="ARBA00006971"/>
    </source>
</evidence>
<dbReference type="GO" id="GO:0016020">
    <property type="term" value="C:membrane"/>
    <property type="evidence" value="ECO:0007669"/>
    <property type="project" value="UniProtKB-SubCell"/>
</dbReference>
<keyword evidence="6" id="KW-0175">Coiled coil</keyword>
<feature type="compositionally biased region" description="Low complexity" evidence="7">
    <location>
        <begin position="225"/>
        <end position="242"/>
    </location>
</feature>
<keyword evidence="10" id="KW-1185">Reference proteome</keyword>
<dbReference type="InterPro" id="IPR010201">
    <property type="entry name" value="HflK"/>
</dbReference>
<dbReference type="NCBIfam" id="TIGR01933">
    <property type="entry name" value="hflK"/>
    <property type="match status" value="1"/>
</dbReference>
<dbReference type="CDD" id="cd03404">
    <property type="entry name" value="SPFH_HflK"/>
    <property type="match status" value="1"/>
</dbReference>
<evidence type="ECO:0000256" key="7">
    <source>
        <dbReference type="SAM" id="MobiDB-lite"/>
    </source>
</evidence>
<dbReference type="SUPFAM" id="SSF117892">
    <property type="entry name" value="Band 7/SPFH domain"/>
    <property type="match status" value="1"/>
</dbReference>
<dbReference type="InterPro" id="IPR036013">
    <property type="entry name" value="Band_7/SPFH_dom_sf"/>
</dbReference>
<reference evidence="9" key="1">
    <citation type="journal article" date="2020" name="Fungal Divers.">
        <title>Resolving the Mortierellaceae phylogeny through synthesis of multi-gene phylogenetics and phylogenomics.</title>
        <authorList>
            <person name="Vandepol N."/>
            <person name="Liber J."/>
            <person name="Desiro A."/>
            <person name="Na H."/>
            <person name="Kennedy M."/>
            <person name="Barry K."/>
            <person name="Grigoriev I.V."/>
            <person name="Miller A.N."/>
            <person name="O'Donnell K."/>
            <person name="Stajich J.E."/>
            <person name="Bonito G."/>
        </authorList>
    </citation>
    <scope>NUCLEOTIDE SEQUENCE</scope>
    <source>
        <strain evidence="9">NVP60</strain>
    </source>
</reference>
<evidence type="ECO:0000256" key="4">
    <source>
        <dbReference type="ARBA" id="ARBA00022989"/>
    </source>
</evidence>
<feature type="compositionally biased region" description="Basic and acidic residues" evidence="7">
    <location>
        <begin position="272"/>
        <end position="284"/>
    </location>
</feature>
<organism evidence="9 10">
    <name type="scientific">Linnemannia gamsii</name>
    <dbReference type="NCBI Taxonomy" id="64522"/>
    <lineage>
        <taxon>Eukaryota</taxon>
        <taxon>Fungi</taxon>
        <taxon>Fungi incertae sedis</taxon>
        <taxon>Mucoromycota</taxon>
        <taxon>Mortierellomycotina</taxon>
        <taxon>Mortierellomycetes</taxon>
        <taxon>Mortierellales</taxon>
        <taxon>Mortierellaceae</taxon>
        <taxon>Linnemannia</taxon>
    </lineage>
</organism>
<evidence type="ECO:0000259" key="8">
    <source>
        <dbReference type="Pfam" id="PF01145"/>
    </source>
</evidence>
<keyword evidence="4" id="KW-1133">Transmembrane helix</keyword>
<evidence type="ECO:0000256" key="3">
    <source>
        <dbReference type="ARBA" id="ARBA00022692"/>
    </source>
</evidence>
<dbReference type="InterPro" id="IPR050710">
    <property type="entry name" value="Band7/mec-2_domain"/>
</dbReference>
<comment type="subcellular location">
    <subcellularLocation>
        <location evidence="1">Membrane</location>
    </subcellularLocation>
</comment>
<feature type="region of interest" description="Disordered" evidence="7">
    <location>
        <begin position="218"/>
        <end position="284"/>
    </location>
</feature>
<dbReference type="PANTHER" id="PTHR43327">
    <property type="entry name" value="STOMATIN-LIKE PROTEIN 2, MITOCHONDRIAL"/>
    <property type="match status" value="1"/>
</dbReference>
<dbReference type="PANTHER" id="PTHR43327:SF2">
    <property type="entry name" value="MODULATOR OF FTSH PROTEASE HFLK"/>
    <property type="match status" value="1"/>
</dbReference>
<evidence type="ECO:0000256" key="1">
    <source>
        <dbReference type="ARBA" id="ARBA00004370"/>
    </source>
</evidence>
<evidence type="ECO:0000313" key="10">
    <source>
        <dbReference type="Proteomes" id="UP000823405"/>
    </source>
</evidence>
<protein>
    <recommendedName>
        <fullName evidence="8">Band 7 domain-containing protein</fullName>
    </recommendedName>
</protein>
<dbReference type="AlphaFoldDB" id="A0A9P6RMN3"/>
<keyword evidence="3" id="KW-0812">Transmembrane</keyword>
<accession>A0A9P6RMN3</accession>
<dbReference type="InterPro" id="IPR001107">
    <property type="entry name" value="Band_7"/>
</dbReference>
<name>A0A9P6RMN3_9FUNG</name>